<accession>A0A396H5I8</accession>
<organism evidence="5">
    <name type="scientific">Medicago truncatula</name>
    <name type="common">Barrel medic</name>
    <name type="synonym">Medicago tribuloides</name>
    <dbReference type="NCBI Taxonomy" id="3880"/>
    <lineage>
        <taxon>Eukaryota</taxon>
        <taxon>Viridiplantae</taxon>
        <taxon>Streptophyta</taxon>
        <taxon>Embryophyta</taxon>
        <taxon>Tracheophyta</taxon>
        <taxon>Spermatophyta</taxon>
        <taxon>Magnoliopsida</taxon>
        <taxon>eudicotyledons</taxon>
        <taxon>Gunneridae</taxon>
        <taxon>Pentapetalae</taxon>
        <taxon>rosids</taxon>
        <taxon>fabids</taxon>
        <taxon>Fabales</taxon>
        <taxon>Fabaceae</taxon>
        <taxon>Papilionoideae</taxon>
        <taxon>50 kb inversion clade</taxon>
        <taxon>NPAAA clade</taxon>
        <taxon>Hologalegina</taxon>
        <taxon>IRL clade</taxon>
        <taxon>Trifolieae</taxon>
        <taxon>Medicago</taxon>
    </lineage>
</organism>
<dbReference type="GO" id="GO:0030599">
    <property type="term" value="F:pectinesterase activity"/>
    <property type="evidence" value="ECO:0007669"/>
    <property type="project" value="UniProtKB-EC"/>
</dbReference>
<keyword evidence="4" id="KW-1133">Transmembrane helix</keyword>
<evidence type="ECO:0000313" key="5">
    <source>
        <dbReference type="EMBL" id="RHN48546.1"/>
    </source>
</evidence>
<evidence type="ECO:0000256" key="3">
    <source>
        <dbReference type="PROSITE-ProRule" id="PRU10040"/>
    </source>
</evidence>
<feature type="transmembrane region" description="Helical" evidence="4">
    <location>
        <begin position="37"/>
        <end position="58"/>
    </location>
</feature>
<dbReference type="Proteomes" id="UP000265566">
    <property type="component" value="Chromosome 7"/>
</dbReference>
<protein>
    <submittedName>
        <fullName evidence="5">Putative pectinesterase</fullName>
        <ecNumber evidence="5">3.1.1.11</ecNumber>
    </submittedName>
</protein>
<dbReference type="GO" id="GO:0045490">
    <property type="term" value="P:pectin catabolic process"/>
    <property type="evidence" value="ECO:0007669"/>
    <property type="project" value="UniProtKB-UniPathway"/>
</dbReference>
<dbReference type="EC" id="3.1.1.11" evidence="5"/>
<sequence length="68" mass="8393">MWNLWCARYLGRHYYKERFIEGSIDFIFGNARSFFEVYIFSKSCILVSFFEIFFFQILHFSLKIQIDL</sequence>
<keyword evidence="2" id="KW-0964">Secreted</keyword>
<feature type="active site" evidence="3">
    <location>
        <position position="25"/>
    </location>
</feature>
<dbReference type="InterPro" id="IPR012334">
    <property type="entry name" value="Pectin_lyas_fold"/>
</dbReference>
<dbReference type="AlphaFoldDB" id="A0A396H5I8"/>
<dbReference type="Gene3D" id="2.160.20.10">
    <property type="entry name" value="Single-stranded right-handed beta-helix, Pectin lyase-like"/>
    <property type="match status" value="1"/>
</dbReference>
<comment type="caution">
    <text evidence="5">The sequence shown here is derived from an EMBL/GenBank/DDBJ whole genome shotgun (WGS) entry which is preliminary data.</text>
</comment>
<dbReference type="UniPathway" id="UPA00545">
    <property type="reaction ID" value="UER00823"/>
</dbReference>
<dbReference type="Gramene" id="rna43276">
    <property type="protein sequence ID" value="RHN48546.1"/>
    <property type="gene ID" value="gene43276"/>
</dbReference>
<name>A0A396H5I8_MEDTR</name>
<keyword evidence="4" id="KW-0812">Transmembrane</keyword>
<keyword evidence="5" id="KW-0378">Hydrolase</keyword>
<gene>
    <name evidence="5" type="ORF">MtrunA17_Chr7g0264941</name>
</gene>
<proteinExistence type="predicted"/>
<dbReference type="InterPro" id="IPR033131">
    <property type="entry name" value="Pectinesterase_Asp_AS"/>
</dbReference>
<reference evidence="5" key="1">
    <citation type="journal article" date="2018" name="Nat. Plants">
        <title>Whole-genome landscape of Medicago truncatula symbiotic genes.</title>
        <authorList>
            <person name="Pecrix Y."/>
            <person name="Gamas P."/>
            <person name="Carrere S."/>
        </authorList>
    </citation>
    <scope>NUCLEOTIDE SEQUENCE</scope>
    <source>
        <tissue evidence="5">Leaves</tissue>
    </source>
</reference>
<dbReference type="EMBL" id="PSQE01000007">
    <property type="protein sequence ID" value="RHN48546.1"/>
    <property type="molecule type" value="Genomic_DNA"/>
</dbReference>
<evidence type="ECO:0000256" key="4">
    <source>
        <dbReference type="SAM" id="Phobius"/>
    </source>
</evidence>
<evidence type="ECO:0000256" key="2">
    <source>
        <dbReference type="ARBA" id="ARBA00022512"/>
    </source>
</evidence>
<keyword evidence="4" id="KW-0472">Membrane</keyword>
<keyword evidence="2" id="KW-0134">Cell wall</keyword>
<dbReference type="PROSITE" id="PS00503">
    <property type="entry name" value="PECTINESTERASE_2"/>
    <property type="match status" value="1"/>
</dbReference>
<comment type="subcellular location">
    <subcellularLocation>
        <location evidence="1">Secreted</location>
        <location evidence="1">Cell wall</location>
    </subcellularLocation>
</comment>
<evidence type="ECO:0000256" key="1">
    <source>
        <dbReference type="ARBA" id="ARBA00004191"/>
    </source>
</evidence>